<dbReference type="SUPFAM" id="SSF49899">
    <property type="entry name" value="Concanavalin A-like lectins/glucanases"/>
    <property type="match status" value="1"/>
</dbReference>
<dbReference type="InterPro" id="IPR006558">
    <property type="entry name" value="LamG-like"/>
</dbReference>
<name>A0A0F9CJI1_9ZZZZ</name>
<proteinExistence type="predicted"/>
<organism evidence="4">
    <name type="scientific">marine sediment metagenome</name>
    <dbReference type="NCBI Taxonomy" id="412755"/>
    <lineage>
        <taxon>unclassified sequences</taxon>
        <taxon>metagenomes</taxon>
        <taxon>ecological metagenomes</taxon>
    </lineage>
</organism>
<dbReference type="AlphaFoldDB" id="A0A0F9CJI1"/>
<sequence>MRTILRPPLQARVNSGITFRPDANTVLWLPGQDDPQSSTIRDRSGNSNDGAITGALWKQTGQGLWYLDFDGTDDNVNLGTDASMDLTNFTIAVWAKLSVLPSDSGPENMWLFGKAQAFNVNGYQLWLRATDRIDVATSQAAASQESTSAGSVLTADTWLHIAGTVSGAVGKVYLGGDDVTSFSATHIAPTPASKTATIGLQGTIFDLNGGLALLRVYSKALSAGEIKGIFNTEIHLFGV</sequence>
<dbReference type="EMBL" id="LAZR01046305">
    <property type="protein sequence ID" value="KKK96846.1"/>
    <property type="molecule type" value="Genomic_DNA"/>
</dbReference>
<dbReference type="SMART" id="SM00560">
    <property type="entry name" value="LamGL"/>
    <property type="match status" value="1"/>
</dbReference>
<protein>
    <recommendedName>
        <fullName evidence="3">LamG-like jellyroll fold domain-containing protein</fullName>
    </recommendedName>
</protein>
<evidence type="ECO:0000313" key="4">
    <source>
        <dbReference type="EMBL" id="KKK96846.1"/>
    </source>
</evidence>
<evidence type="ECO:0000256" key="2">
    <source>
        <dbReference type="ARBA" id="ARBA00023157"/>
    </source>
</evidence>
<feature type="domain" description="LamG-like jellyroll fold" evidence="3">
    <location>
        <begin position="87"/>
        <end position="224"/>
    </location>
</feature>
<comment type="caution">
    <text evidence="4">The sequence shown here is derived from an EMBL/GenBank/DDBJ whole genome shotgun (WGS) entry which is preliminary data.</text>
</comment>
<reference evidence="4" key="1">
    <citation type="journal article" date="2015" name="Nature">
        <title>Complex archaea that bridge the gap between prokaryotes and eukaryotes.</title>
        <authorList>
            <person name="Spang A."/>
            <person name="Saw J.H."/>
            <person name="Jorgensen S.L."/>
            <person name="Zaremba-Niedzwiedzka K."/>
            <person name="Martijn J."/>
            <person name="Lind A.E."/>
            <person name="van Eijk R."/>
            <person name="Schleper C."/>
            <person name="Guy L."/>
            <person name="Ettema T.J."/>
        </authorList>
    </citation>
    <scope>NUCLEOTIDE SEQUENCE</scope>
</reference>
<evidence type="ECO:0000256" key="1">
    <source>
        <dbReference type="ARBA" id="ARBA00022729"/>
    </source>
</evidence>
<accession>A0A0F9CJI1</accession>
<keyword evidence="1" id="KW-0732">Signal</keyword>
<keyword evidence="2" id="KW-1015">Disulfide bond</keyword>
<dbReference type="Pfam" id="PF13385">
    <property type="entry name" value="Laminin_G_3"/>
    <property type="match status" value="1"/>
</dbReference>
<gene>
    <name evidence="4" type="ORF">LCGC14_2658680</name>
</gene>
<evidence type="ECO:0000259" key="3">
    <source>
        <dbReference type="SMART" id="SM00560"/>
    </source>
</evidence>
<dbReference type="InterPro" id="IPR013320">
    <property type="entry name" value="ConA-like_dom_sf"/>
</dbReference>
<dbReference type="Gene3D" id="2.60.120.200">
    <property type="match status" value="1"/>
</dbReference>